<evidence type="ECO:0000256" key="4">
    <source>
        <dbReference type="ARBA" id="ARBA00022691"/>
    </source>
</evidence>
<dbReference type="PRINTS" id="PR00105">
    <property type="entry name" value="C5METTRFRASE"/>
</dbReference>
<keyword evidence="2 6" id="KW-0489">Methyltransferase</keyword>
<comment type="similarity">
    <text evidence="6">Belongs to the class I-like SAM-binding methyltransferase superfamily. C5-methyltransferase family.</text>
</comment>
<dbReference type="RefSeq" id="WP_147129208.1">
    <property type="nucleotide sequence ID" value="NZ_BJXA01000006.1"/>
</dbReference>
<dbReference type="GO" id="GO:0009307">
    <property type="term" value="P:DNA restriction-modification system"/>
    <property type="evidence" value="ECO:0007669"/>
    <property type="project" value="UniProtKB-KW"/>
</dbReference>
<keyword evidence="3 6" id="KW-0808">Transferase</keyword>
<dbReference type="OrthoDB" id="9813719at2"/>
<dbReference type="EMBL" id="BJXA01000006">
    <property type="protein sequence ID" value="GEM37006.1"/>
    <property type="molecule type" value="Genomic_DNA"/>
</dbReference>
<reference evidence="7 8" key="1">
    <citation type="submission" date="2019-07" db="EMBL/GenBank/DDBJ databases">
        <title>Whole genome shotgun sequence of Nocardia ninae NBRC 108245.</title>
        <authorList>
            <person name="Hosoyama A."/>
            <person name="Uohara A."/>
            <person name="Ohji S."/>
            <person name="Ichikawa N."/>
        </authorList>
    </citation>
    <scope>NUCLEOTIDE SEQUENCE [LARGE SCALE GENOMIC DNA]</scope>
    <source>
        <strain evidence="7 8">NBRC 108245</strain>
    </source>
</reference>
<organism evidence="7 8">
    <name type="scientific">Nocardia ninae NBRC 108245</name>
    <dbReference type="NCBI Taxonomy" id="1210091"/>
    <lineage>
        <taxon>Bacteria</taxon>
        <taxon>Bacillati</taxon>
        <taxon>Actinomycetota</taxon>
        <taxon>Actinomycetes</taxon>
        <taxon>Mycobacteriales</taxon>
        <taxon>Nocardiaceae</taxon>
        <taxon>Nocardia</taxon>
    </lineage>
</organism>
<keyword evidence="5" id="KW-0680">Restriction system</keyword>
<dbReference type="PANTHER" id="PTHR10629:SF52">
    <property type="entry name" value="DNA (CYTOSINE-5)-METHYLTRANSFERASE 1"/>
    <property type="match status" value="1"/>
</dbReference>
<name>A0A511MB73_9NOCA</name>
<evidence type="ECO:0000256" key="2">
    <source>
        <dbReference type="ARBA" id="ARBA00022603"/>
    </source>
</evidence>
<feature type="active site" evidence="6">
    <location>
        <position position="79"/>
    </location>
</feature>
<dbReference type="Gene3D" id="3.40.50.150">
    <property type="entry name" value="Vaccinia Virus protein VP39"/>
    <property type="match status" value="1"/>
</dbReference>
<evidence type="ECO:0000256" key="3">
    <source>
        <dbReference type="ARBA" id="ARBA00022679"/>
    </source>
</evidence>
<evidence type="ECO:0000256" key="1">
    <source>
        <dbReference type="ARBA" id="ARBA00011975"/>
    </source>
</evidence>
<accession>A0A511MB73</accession>
<protein>
    <recommendedName>
        <fullName evidence="1">DNA (cytosine-5-)-methyltransferase</fullName>
        <ecNumber evidence="1">2.1.1.37</ecNumber>
    </recommendedName>
</protein>
<dbReference type="AlphaFoldDB" id="A0A511MB73"/>
<dbReference type="PANTHER" id="PTHR10629">
    <property type="entry name" value="CYTOSINE-SPECIFIC METHYLTRANSFERASE"/>
    <property type="match status" value="1"/>
</dbReference>
<proteinExistence type="inferred from homology"/>
<comment type="caution">
    <text evidence="7">The sequence shown here is derived from an EMBL/GenBank/DDBJ whole genome shotgun (WGS) entry which is preliminary data.</text>
</comment>
<dbReference type="SUPFAM" id="SSF53335">
    <property type="entry name" value="S-adenosyl-L-methionine-dependent methyltransferases"/>
    <property type="match status" value="1"/>
</dbReference>
<dbReference type="GO" id="GO:0044027">
    <property type="term" value="P:negative regulation of gene expression via chromosomal CpG island methylation"/>
    <property type="evidence" value="ECO:0007669"/>
    <property type="project" value="TreeGrafter"/>
</dbReference>
<dbReference type="EC" id="2.1.1.37" evidence="1"/>
<dbReference type="GO" id="GO:0003677">
    <property type="term" value="F:DNA binding"/>
    <property type="evidence" value="ECO:0007669"/>
    <property type="project" value="TreeGrafter"/>
</dbReference>
<dbReference type="Proteomes" id="UP000321424">
    <property type="component" value="Unassembled WGS sequence"/>
</dbReference>
<evidence type="ECO:0000256" key="5">
    <source>
        <dbReference type="ARBA" id="ARBA00022747"/>
    </source>
</evidence>
<evidence type="ECO:0000313" key="8">
    <source>
        <dbReference type="Proteomes" id="UP000321424"/>
    </source>
</evidence>
<dbReference type="Pfam" id="PF00145">
    <property type="entry name" value="DNA_methylase"/>
    <property type="match status" value="2"/>
</dbReference>
<sequence length="387" mass="42535">MPFDAVDPARAEMIDLFAGPGGLDVAASWLGVPAVGIELDSNACATRRKAGLTTRQTDVRKLHPCHFPKARVLTAGPPCQTFSVAGSGAGRRALDQVLAFVKRMGAGDDVRADLAQLEDERTGLVLEPLRWALEAIEWTRPFEVIVLEQVPTVLPVWMEVGEALSARGYKVECQILRTEEFGVPQTRRRAVLIAHLHRAPKRLEPTHRKFQKGLRRSDGKQNLLEWRSIGDALGREDEFIVVSNYGTGGVPEARGERRHDEPAFTVTGKVSRNKFSVDGSHLGNLTTEDAGLLQTFPRDYPWSGRDIAQQIGNAIPPRLAAHVLCEAIFGRKPEAQALDAAVAGTWMLAKQGSYRLLPDHDDLELPEFRADEDAATLFDIDSATISK</sequence>
<dbReference type="Gene3D" id="3.90.120.10">
    <property type="entry name" value="DNA Methylase, subunit A, domain 2"/>
    <property type="match status" value="1"/>
</dbReference>
<gene>
    <name evidence="7" type="ORF">NN4_15250</name>
</gene>
<evidence type="ECO:0000256" key="6">
    <source>
        <dbReference type="PROSITE-ProRule" id="PRU01016"/>
    </source>
</evidence>
<dbReference type="InterPro" id="IPR001525">
    <property type="entry name" value="C5_MeTfrase"/>
</dbReference>
<dbReference type="GO" id="GO:0032259">
    <property type="term" value="P:methylation"/>
    <property type="evidence" value="ECO:0007669"/>
    <property type="project" value="UniProtKB-KW"/>
</dbReference>
<dbReference type="InterPro" id="IPR050390">
    <property type="entry name" value="C5-Methyltransferase"/>
</dbReference>
<dbReference type="GO" id="GO:0003886">
    <property type="term" value="F:DNA (cytosine-5-)-methyltransferase activity"/>
    <property type="evidence" value="ECO:0007669"/>
    <property type="project" value="UniProtKB-EC"/>
</dbReference>
<evidence type="ECO:0000313" key="7">
    <source>
        <dbReference type="EMBL" id="GEM37006.1"/>
    </source>
</evidence>
<keyword evidence="4 6" id="KW-0949">S-adenosyl-L-methionine</keyword>
<keyword evidence="8" id="KW-1185">Reference proteome</keyword>
<dbReference type="InterPro" id="IPR029063">
    <property type="entry name" value="SAM-dependent_MTases_sf"/>
</dbReference>
<dbReference type="PROSITE" id="PS51679">
    <property type="entry name" value="SAM_MT_C5"/>
    <property type="match status" value="1"/>
</dbReference>